<evidence type="ECO:0000313" key="11">
    <source>
        <dbReference type="RefSeq" id="XP_030915415.1"/>
    </source>
</evidence>
<dbReference type="GeneID" id="102034577"/>
<keyword evidence="6" id="KW-0456">Lyase</keyword>
<keyword evidence="10" id="KW-1185">Reference proteome</keyword>
<proteinExistence type="inferred from homology"/>
<comment type="cofactor">
    <cofactor evidence="2">
        <name>NAD(+)</name>
        <dbReference type="ChEBI" id="CHEBI:57540"/>
    </cofactor>
</comment>
<evidence type="ECO:0000256" key="3">
    <source>
        <dbReference type="ARBA" id="ARBA00008178"/>
    </source>
</evidence>
<dbReference type="CDD" id="cd05246">
    <property type="entry name" value="dTDP_GD_SDR_e"/>
    <property type="match status" value="1"/>
</dbReference>
<dbReference type="Gene3D" id="3.90.25.10">
    <property type="entry name" value="UDP-galactose 4-epimerase, domain 1"/>
    <property type="match status" value="1"/>
</dbReference>
<dbReference type="GO" id="GO:0009225">
    <property type="term" value="P:nucleotide-sugar metabolic process"/>
    <property type="evidence" value="ECO:0007669"/>
    <property type="project" value="InterPro"/>
</dbReference>
<evidence type="ECO:0000256" key="5">
    <source>
        <dbReference type="ARBA" id="ARBA00023027"/>
    </source>
</evidence>
<evidence type="ECO:0000259" key="9">
    <source>
        <dbReference type="Pfam" id="PF16363"/>
    </source>
</evidence>
<dbReference type="GO" id="GO:0008460">
    <property type="term" value="F:dTDP-glucose 4,6-dehydratase activity"/>
    <property type="evidence" value="ECO:0007669"/>
    <property type="project" value="UniProtKB-EC"/>
</dbReference>
<comment type="catalytic activity">
    <reaction evidence="1">
        <text>dTDP-alpha-D-glucose = dTDP-4-dehydro-6-deoxy-alpha-D-glucose + H2O</text>
        <dbReference type="Rhea" id="RHEA:17221"/>
        <dbReference type="ChEBI" id="CHEBI:15377"/>
        <dbReference type="ChEBI" id="CHEBI:57477"/>
        <dbReference type="ChEBI" id="CHEBI:57649"/>
        <dbReference type="EC" id="4.2.1.46"/>
    </reaction>
</comment>
<dbReference type="InterPro" id="IPR016040">
    <property type="entry name" value="NAD(P)-bd_dom"/>
</dbReference>
<evidence type="ECO:0000256" key="8">
    <source>
        <dbReference type="SAM" id="MobiDB-lite"/>
    </source>
</evidence>
<dbReference type="InterPro" id="IPR036291">
    <property type="entry name" value="NAD(P)-bd_dom_sf"/>
</dbReference>
<dbReference type="CTD" id="23483"/>
<evidence type="ECO:0000256" key="6">
    <source>
        <dbReference type="ARBA" id="ARBA00023239"/>
    </source>
</evidence>
<dbReference type="PANTHER" id="PTHR43000">
    <property type="entry name" value="DTDP-D-GLUCOSE 4,6-DEHYDRATASE-RELATED"/>
    <property type="match status" value="1"/>
</dbReference>
<dbReference type="AlphaFoldDB" id="A0A8N5EQN5"/>
<dbReference type="Pfam" id="PF16363">
    <property type="entry name" value="GDP_Man_Dehyd"/>
    <property type="match status" value="1"/>
</dbReference>
<evidence type="ECO:0000256" key="7">
    <source>
        <dbReference type="ARBA" id="ARBA00067702"/>
    </source>
</evidence>
<keyword evidence="5" id="KW-0520">NAD</keyword>
<gene>
    <name evidence="11" type="primary">TGDS</name>
</gene>
<dbReference type="RefSeq" id="XP_030915415.1">
    <property type="nucleotide sequence ID" value="XM_031059555.1"/>
</dbReference>
<evidence type="ECO:0000313" key="10">
    <source>
        <dbReference type="Proteomes" id="UP000504602"/>
    </source>
</evidence>
<protein>
    <recommendedName>
        <fullName evidence="7">dTDP-D-glucose 4,6-dehydratase</fullName>
        <ecNumber evidence="4">4.2.1.46</ecNumber>
    </recommendedName>
</protein>
<reference evidence="11" key="1">
    <citation type="submission" date="2025-08" db="UniProtKB">
        <authorList>
            <consortium name="RefSeq"/>
        </authorList>
    </citation>
    <scope>IDENTIFICATION</scope>
</reference>
<organism evidence="10 11">
    <name type="scientific">Geospiza fortis</name>
    <name type="common">Medium ground-finch</name>
    <dbReference type="NCBI Taxonomy" id="48883"/>
    <lineage>
        <taxon>Eukaryota</taxon>
        <taxon>Metazoa</taxon>
        <taxon>Chordata</taxon>
        <taxon>Craniata</taxon>
        <taxon>Vertebrata</taxon>
        <taxon>Euteleostomi</taxon>
        <taxon>Archelosauria</taxon>
        <taxon>Archosauria</taxon>
        <taxon>Dinosauria</taxon>
        <taxon>Saurischia</taxon>
        <taxon>Theropoda</taxon>
        <taxon>Coelurosauria</taxon>
        <taxon>Aves</taxon>
        <taxon>Neognathae</taxon>
        <taxon>Neoaves</taxon>
        <taxon>Telluraves</taxon>
        <taxon>Australaves</taxon>
        <taxon>Passeriformes</taxon>
        <taxon>Thraupidae</taxon>
        <taxon>Geospiza</taxon>
    </lineage>
</organism>
<dbReference type="FunFam" id="3.40.50.720:FF:000304">
    <property type="entry name" value="UDP-glucose 4,6-dehydratase"/>
    <property type="match status" value="1"/>
</dbReference>
<dbReference type="SUPFAM" id="SSF51735">
    <property type="entry name" value="NAD(P)-binding Rossmann-fold domains"/>
    <property type="match status" value="1"/>
</dbReference>
<accession>A0A8N5EQN5</accession>
<dbReference type="EC" id="4.2.1.46" evidence="4"/>
<evidence type="ECO:0000256" key="4">
    <source>
        <dbReference type="ARBA" id="ARBA00011990"/>
    </source>
</evidence>
<dbReference type="Gene3D" id="3.40.50.720">
    <property type="entry name" value="NAD(P)-binding Rossmann-like Domain"/>
    <property type="match status" value="1"/>
</dbReference>
<feature type="region of interest" description="Disordered" evidence="8">
    <location>
        <begin position="1"/>
        <end position="53"/>
    </location>
</feature>
<dbReference type="Proteomes" id="UP000504602">
    <property type="component" value="Unplaced"/>
</dbReference>
<feature type="domain" description="NAD(P)-binding" evidence="9">
    <location>
        <begin position="138"/>
        <end position="434"/>
    </location>
</feature>
<evidence type="ECO:0000256" key="1">
    <source>
        <dbReference type="ARBA" id="ARBA00001539"/>
    </source>
</evidence>
<evidence type="ECO:0000256" key="2">
    <source>
        <dbReference type="ARBA" id="ARBA00001911"/>
    </source>
</evidence>
<name>A0A8N5EQN5_GEOFO</name>
<comment type="similarity">
    <text evidence="3">Belongs to the NAD(P)-dependent epimerase/dehydratase family. dTDP-glucose dehydratase subfamily.</text>
</comment>
<dbReference type="InterPro" id="IPR005888">
    <property type="entry name" value="dTDP_Gluc_deHydtase"/>
</dbReference>
<dbReference type="OrthoDB" id="16464at2759"/>
<sequence length="467" mass="52949">MRVAARAPLLSRTAAGSVRTGRGPEGRHSGEGPLPTAAPGAAPPPPATSRWEGGTARRWQSLLGLSRDGAAQRKPAELPVKGLEHKPYEERLRELGLFCLEPQTFENAEFIWSLSSLHSLKAKHIIVKYVFLLSCSASHVVVSLVKNYPNYLIINLDKLDYCASLKNLETVSGKENYKFIQGDICEPDFIKQLFETEKIDIVLHFAAQTHVDLSFWHALEFTYVNVYGTNVLVAAAHEANVEKFVYVSTDEVYGGSTDEEFDESSPKRPTNPYASSKAAAECFVQSYWERYQFPVVITRSSNVYGPHQYPEKVIPKFISLLQQNRKCCIHGSGLQRRNFLYATDVVEAFLTVLKEGKPGEIYNIGTNFEMSIAQLAKELIHLIKKTSSESEMEHWMDYVKDRPTNDLRYPMSSEKMHNLGWRPKVPWKEGITKTIEWYRENFHNWKNSEKALEPFPVTDPFAELNGP</sequence>